<dbReference type="Pfam" id="PF02536">
    <property type="entry name" value="mTERF"/>
    <property type="match status" value="2"/>
</dbReference>
<dbReference type="InterPro" id="IPR003690">
    <property type="entry name" value="MTERF"/>
</dbReference>
<dbReference type="SMART" id="SM00733">
    <property type="entry name" value="Mterf"/>
    <property type="match status" value="6"/>
</dbReference>
<evidence type="ECO:0000256" key="3">
    <source>
        <dbReference type="ARBA" id="ARBA00022946"/>
    </source>
</evidence>
<dbReference type="Gene3D" id="1.25.70.10">
    <property type="entry name" value="Transcription termination factor 3, mitochondrial"/>
    <property type="match status" value="1"/>
</dbReference>
<dbReference type="FunFam" id="1.25.70.10:FF:000001">
    <property type="entry name" value="Mitochondrial transcription termination factor-like"/>
    <property type="match status" value="1"/>
</dbReference>
<keyword evidence="2" id="KW-0805">Transcription regulation</keyword>
<dbReference type="GO" id="GO:0006353">
    <property type="term" value="P:DNA-templated transcription termination"/>
    <property type="evidence" value="ECO:0007669"/>
    <property type="project" value="UniProtKB-KW"/>
</dbReference>
<protein>
    <submittedName>
        <fullName evidence="4">Uncharacterized protein</fullName>
    </submittedName>
</protein>
<dbReference type="PANTHER" id="PTHR13068:SF236">
    <property type="entry name" value="OS02G0749800 PROTEIN"/>
    <property type="match status" value="1"/>
</dbReference>
<name>A0AAV9BLY5_ACOGR</name>
<evidence type="ECO:0000256" key="2">
    <source>
        <dbReference type="ARBA" id="ARBA00022472"/>
    </source>
</evidence>
<keyword evidence="2" id="KW-0804">Transcription</keyword>
<dbReference type="Proteomes" id="UP001179952">
    <property type="component" value="Unassembled WGS sequence"/>
</dbReference>
<keyword evidence="2" id="KW-0806">Transcription termination</keyword>
<dbReference type="AlphaFoldDB" id="A0AAV9BLY5"/>
<evidence type="ECO:0000313" key="5">
    <source>
        <dbReference type="Proteomes" id="UP001179952"/>
    </source>
</evidence>
<dbReference type="EMBL" id="JAUJYN010000002">
    <property type="protein sequence ID" value="KAK1277281.1"/>
    <property type="molecule type" value="Genomic_DNA"/>
</dbReference>
<reference evidence="4" key="1">
    <citation type="journal article" date="2023" name="Nat. Commun.">
        <title>Diploid and tetraploid genomes of Acorus and the evolution of monocots.</title>
        <authorList>
            <person name="Ma L."/>
            <person name="Liu K.W."/>
            <person name="Li Z."/>
            <person name="Hsiao Y.Y."/>
            <person name="Qi Y."/>
            <person name="Fu T."/>
            <person name="Tang G.D."/>
            <person name="Zhang D."/>
            <person name="Sun W.H."/>
            <person name="Liu D.K."/>
            <person name="Li Y."/>
            <person name="Chen G.Z."/>
            <person name="Liu X.D."/>
            <person name="Liao X.Y."/>
            <person name="Jiang Y.T."/>
            <person name="Yu X."/>
            <person name="Hao Y."/>
            <person name="Huang J."/>
            <person name="Zhao X.W."/>
            <person name="Ke S."/>
            <person name="Chen Y.Y."/>
            <person name="Wu W.L."/>
            <person name="Hsu J.L."/>
            <person name="Lin Y.F."/>
            <person name="Huang M.D."/>
            <person name="Li C.Y."/>
            <person name="Huang L."/>
            <person name="Wang Z.W."/>
            <person name="Zhao X."/>
            <person name="Zhong W.Y."/>
            <person name="Peng D.H."/>
            <person name="Ahmad S."/>
            <person name="Lan S."/>
            <person name="Zhang J.S."/>
            <person name="Tsai W.C."/>
            <person name="Van de Peer Y."/>
            <person name="Liu Z.J."/>
        </authorList>
    </citation>
    <scope>NUCLEOTIDE SEQUENCE</scope>
    <source>
        <strain evidence="4">SCP</strain>
    </source>
</reference>
<keyword evidence="3" id="KW-0809">Transit peptide</keyword>
<comment type="caution">
    <text evidence="4">The sequence shown here is derived from an EMBL/GenBank/DDBJ whole genome shotgun (WGS) entry which is preliminary data.</text>
</comment>
<dbReference type="InterPro" id="IPR038538">
    <property type="entry name" value="MTERF_sf"/>
</dbReference>
<dbReference type="GO" id="GO:0003676">
    <property type="term" value="F:nucleic acid binding"/>
    <property type="evidence" value="ECO:0007669"/>
    <property type="project" value="InterPro"/>
</dbReference>
<evidence type="ECO:0000313" key="4">
    <source>
        <dbReference type="EMBL" id="KAK1277281.1"/>
    </source>
</evidence>
<evidence type="ECO:0000256" key="1">
    <source>
        <dbReference type="ARBA" id="ARBA00007692"/>
    </source>
</evidence>
<accession>A0AAV9BLY5</accession>
<dbReference type="PANTHER" id="PTHR13068">
    <property type="entry name" value="CGI-12 PROTEIN-RELATED"/>
    <property type="match status" value="1"/>
</dbReference>
<reference evidence="4" key="2">
    <citation type="submission" date="2023-06" db="EMBL/GenBank/DDBJ databases">
        <authorList>
            <person name="Ma L."/>
            <person name="Liu K.-W."/>
            <person name="Li Z."/>
            <person name="Hsiao Y.-Y."/>
            <person name="Qi Y."/>
            <person name="Fu T."/>
            <person name="Tang G."/>
            <person name="Zhang D."/>
            <person name="Sun W.-H."/>
            <person name="Liu D.-K."/>
            <person name="Li Y."/>
            <person name="Chen G.-Z."/>
            <person name="Liu X.-D."/>
            <person name="Liao X.-Y."/>
            <person name="Jiang Y.-T."/>
            <person name="Yu X."/>
            <person name="Hao Y."/>
            <person name="Huang J."/>
            <person name="Zhao X.-W."/>
            <person name="Ke S."/>
            <person name="Chen Y.-Y."/>
            <person name="Wu W.-L."/>
            <person name="Hsu J.-L."/>
            <person name="Lin Y.-F."/>
            <person name="Huang M.-D."/>
            <person name="Li C.-Y."/>
            <person name="Huang L."/>
            <person name="Wang Z.-W."/>
            <person name="Zhao X."/>
            <person name="Zhong W.-Y."/>
            <person name="Peng D.-H."/>
            <person name="Ahmad S."/>
            <person name="Lan S."/>
            <person name="Zhang J.-S."/>
            <person name="Tsai W.-C."/>
            <person name="Van De Peer Y."/>
            <person name="Liu Z.-J."/>
        </authorList>
    </citation>
    <scope>NUCLEOTIDE SEQUENCE</scope>
    <source>
        <strain evidence="4">SCP</strain>
        <tissue evidence="4">Leaves</tissue>
    </source>
</reference>
<keyword evidence="5" id="KW-1185">Reference proteome</keyword>
<organism evidence="4 5">
    <name type="scientific">Acorus gramineus</name>
    <name type="common">Dwarf sweet flag</name>
    <dbReference type="NCBI Taxonomy" id="55184"/>
    <lineage>
        <taxon>Eukaryota</taxon>
        <taxon>Viridiplantae</taxon>
        <taxon>Streptophyta</taxon>
        <taxon>Embryophyta</taxon>
        <taxon>Tracheophyta</taxon>
        <taxon>Spermatophyta</taxon>
        <taxon>Magnoliopsida</taxon>
        <taxon>Liliopsida</taxon>
        <taxon>Acoraceae</taxon>
        <taxon>Acorus</taxon>
    </lineage>
</organism>
<comment type="similarity">
    <text evidence="1">Belongs to the mTERF family.</text>
</comment>
<sequence>MFRFIHKNLIEIVSRRGSIETHLCFFQNPSLKSISTAPEANETSKASDFTVSYLVNFCGLSIDSALKASKWVQLKTTENPDSVLSFFKNHGFTDTQIAKMITRCPRLLQSNPDKTIKPKMDFLRDVGFSTPDLTFFLSKNSDILRYSLSNHIVPSYDFLKGILGTDEAVVLTAKRAPWLLHYDLYKRIGPKIEALRDQGVPDSSISAMMKQQPRRLLNTHPDRFTEALMKVKAMDFNPSSSFFYLALNTVLSLSRLKWEEKFEFYRSFGWSEEDFISAFKKQPLLMNLSKDKIRRMMDFFLNEPGLGLSIISSSPRLLTCSLEKTIIPRYSVMRVLMSHGLVSQDMHLSTIFCSKEEKFLEKYVIKYQDKVPQVLQAYRGKTMIGG</sequence>
<proteinExistence type="inferred from homology"/>
<gene>
    <name evidence="4" type="ORF">QJS04_geneDACA003513</name>
</gene>